<dbReference type="Proteomes" id="UP000547458">
    <property type="component" value="Unassembled WGS sequence"/>
</dbReference>
<evidence type="ECO:0000313" key="1">
    <source>
        <dbReference type="EMBL" id="NJC21749.1"/>
    </source>
</evidence>
<reference evidence="1 2" key="1">
    <citation type="submission" date="2020-03" db="EMBL/GenBank/DDBJ databases">
        <title>Sequencing the genomes of 1000 actinobacteria strains.</title>
        <authorList>
            <person name="Klenk H.-P."/>
        </authorList>
    </citation>
    <scope>NUCLEOTIDE SEQUENCE [LARGE SCALE GENOMIC DNA]</scope>
    <source>
        <strain evidence="1 2">DSM 16403</strain>
    </source>
</reference>
<dbReference type="RefSeq" id="WP_167991757.1">
    <property type="nucleotide sequence ID" value="NZ_JAATJL010000001.1"/>
</dbReference>
<accession>A0A846RKV3</accession>
<proteinExistence type="predicted"/>
<dbReference type="InterPro" id="IPR017523">
    <property type="entry name" value="Rv3268"/>
</dbReference>
<organism evidence="1 2">
    <name type="scientific">Arthrobacter pigmenti</name>
    <dbReference type="NCBI Taxonomy" id="271432"/>
    <lineage>
        <taxon>Bacteria</taxon>
        <taxon>Bacillati</taxon>
        <taxon>Actinomycetota</taxon>
        <taxon>Actinomycetes</taxon>
        <taxon>Micrococcales</taxon>
        <taxon>Micrococcaceae</taxon>
        <taxon>Arthrobacter</taxon>
    </lineage>
</organism>
<dbReference type="SUPFAM" id="SSF56801">
    <property type="entry name" value="Acetyl-CoA synthetase-like"/>
    <property type="match status" value="1"/>
</dbReference>
<comment type="caution">
    <text evidence="1">The sequence shown here is derived from an EMBL/GenBank/DDBJ whole genome shotgun (WGS) entry which is preliminary data.</text>
</comment>
<dbReference type="NCBIfam" id="TIGR03089">
    <property type="entry name" value="TIGR03089 family protein"/>
    <property type="match status" value="1"/>
</dbReference>
<gene>
    <name evidence="1" type="ORF">BJ994_000825</name>
</gene>
<keyword evidence="2" id="KW-1185">Reference proteome</keyword>
<dbReference type="InterPro" id="IPR042099">
    <property type="entry name" value="ANL_N_sf"/>
</dbReference>
<name>A0A846RKV3_9MICC</name>
<dbReference type="AlphaFoldDB" id="A0A846RKV3"/>
<protein>
    <submittedName>
        <fullName evidence="1">Uncharacterized protein (TIGR03089 family)</fullName>
    </submittedName>
</protein>
<evidence type="ECO:0000313" key="2">
    <source>
        <dbReference type="Proteomes" id="UP000547458"/>
    </source>
</evidence>
<dbReference type="Gene3D" id="3.40.50.12780">
    <property type="entry name" value="N-terminal domain of ligase-like"/>
    <property type="match status" value="1"/>
</dbReference>
<sequence length="248" mass="26419">MTSISSVAELLESFRAASSRPKLIWYGEANERIELSGRVLDNWVAKTSNLLVEELDAGDSTVVAMNLPPHWKSLVWALACWQVGARSAITEPSAEADIRLSMEADVARNDIADNGVLVFIAPGALDVRWPGELPAGSVDYAASVRSYGDVYLEEPALPDSVLATDGVRSLTFEDLASAPLAAEDQIASKEPENDDGVWLIPAALPLHTVLAAVVRIWAGGGAVVLVHPSVEVTDRLLAGERVTARLAA</sequence>
<dbReference type="EMBL" id="JAATJL010000001">
    <property type="protein sequence ID" value="NJC21749.1"/>
    <property type="molecule type" value="Genomic_DNA"/>
</dbReference>